<keyword evidence="1" id="KW-0175">Coiled coil</keyword>
<feature type="compositionally biased region" description="Acidic residues" evidence="2">
    <location>
        <begin position="288"/>
        <end position="298"/>
    </location>
</feature>
<protein>
    <submittedName>
        <fullName evidence="3">Uncharacterized protein</fullName>
    </submittedName>
</protein>
<dbReference type="EnsemblPlants" id="evm.model.08.1082">
    <property type="protein sequence ID" value="cds.evm.model.08.1082"/>
    <property type="gene ID" value="evm.TU.08.1082"/>
</dbReference>
<feature type="region of interest" description="Disordered" evidence="2">
    <location>
        <begin position="93"/>
        <end position="166"/>
    </location>
</feature>
<keyword evidence="4" id="KW-1185">Reference proteome</keyword>
<evidence type="ECO:0000256" key="1">
    <source>
        <dbReference type="SAM" id="Coils"/>
    </source>
</evidence>
<dbReference type="AlphaFoldDB" id="A0A803Q7J7"/>
<feature type="region of interest" description="Disordered" evidence="2">
    <location>
        <begin position="284"/>
        <end position="305"/>
    </location>
</feature>
<name>A0A803Q7J7_CANSA</name>
<dbReference type="Gramene" id="evm.model.08.1082">
    <property type="protein sequence ID" value="cds.evm.model.08.1082"/>
    <property type="gene ID" value="evm.TU.08.1082"/>
</dbReference>
<reference evidence="3" key="2">
    <citation type="submission" date="2021-03" db="UniProtKB">
        <authorList>
            <consortium name="EnsemblPlants"/>
        </authorList>
    </citation>
    <scope>IDENTIFICATION</scope>
</reference>
<evidence type="ECO:0000313" key="4">
    <source>
        <dbReference type="Proteomes" id="UP000596661"/>
    </source>
</evidence>
<dbReference type="EMBL" id="UZAU01000699">
    <property type="status" value="NOT_ANNOTATED_CDS"/>
    <property type="molecule type" value="Genomic_DNA"/>
</dbReference>
<dbReference type="Proteomes" id="UP000596661">
    <property type="component" value="Chromosome 8"/>
</dbReference>
<evidence type="ECO:0000313" key="3">
    <source>
        <dbReference type="EnsemblPlants" id="cds.evm.model.08.1082"/>
    </source>
</evidence>
<proteinExistence type="predicted"/>
<reference evidence="3" key="1">
    <citation type="submission" date="2018-11" db="EMBL/GenBank/DDBJ databases">
        <authorList>
            <person name="Grassa J C."/>
        </authorList>
    </citation>
    <scope>NUCLEOTIDE SEQUENCE [LARGE SCALE GENOMIC DNA]</scope>
</reference>
<feature type="coiled-coil region" evidence="1">
    <location>
        <begin position="182"/>
        <end position="248"/>
    </location>
</feature>
<sequence length="305" mass="34730">MLTELLKRPIPTPQLAERRKILLGHPFRLRSVELLLNKANLKTVGLLTSDEYTCDYKFSKYSSWEKVSVPANEESQDYVACVHYLEKIAPREAEEGASQGSRKFSEYYNPSSSSSDDYDMDQENLLNTSSKKEKKRIASSETSSENIEPLKRSKKTTANNGSPEEMLERSLNFNLSVVAKSWNDAQKENTQLTKEAEEVKRNHKAELEAAQKEAKDKREACQKLQEELDAANANLEGAEANAKESCNIVAQRSIYRAWMENPSMDLSFLSESVEEVLAYCEWPKKEEEATDFEEEEEDPSKSPTM</sequence>
<evidence type="ECO:0000256" key="2">
    <source>
        <dbReference type="SAM" id="MobiDB-lite"/>
    </source>
</evidence>
<organism evidence="3 4">
    <name type="scientific">Cannabis sativa</name>
    <name type="common">Hemp</name>
    <name type="synonym">Marijuana</name>
    <dbReference type="NCBI Taxonomy" id="3483"/>
    <lineage>
        <taxon>Eukaryota</taxon>
        <taxon>Viridiplantae</taxon>
        <taxon>Streptophyta</taxon>
        <taxon>Embryophyta</taxon>
        <taxon>Tracheophyta</taxon>
        <taxon>Spermatophyta</taxon>
        <taxon>Magnoliopsida</taxon>
        <taxon>eudicotyledons</taxon>
        <taxon>Gunneridae</taxon>
        <taxon>Pentapetalae</taxon>
        <taxon>rosids</taxon>
        <taxon>fabids</taxon>
        <taxon>Rosales</taxon>
        <taxon>Cannabaceae</taxon>
        <taxon>Cannabis</taxon>
    </lineage>
</organism>
<feature type="compositionally biased region" description="Low complexity" evidence="2">
    <location>
        <begin position="106"/>
        <end position="115"/>
    </location>
</feature>
<accession>A0A803Q7J7</accession>